<keyword evidence="2" id="KW-1185">Reference proteome</keyword>
<proteinExistence type="predicted"/>
<gene>
    <name evidence="1" type="ORF">QQS21_002539</name>
</gene>
<accession>A0AAJ0CW09</accession>
<evidence type="ECO:0000313" key="1">
    <source>
        <dbReference type="EMBL" id="KAK2608963.1"/>
    </source>
</evidence>
<protein>
    <submittedName>
        <fullName evidence="1">Uncharacterized protein</fullName>
    </submittedName>
</protein>
<evidence type="ECO:0000313" key="2">
    <source>
        <dbReference type="Proteomes" id="UP001251528"/>
    </source>
</evidence>
<name>A0AAJ0CW09_9HYPO</name>
<dbReference type="AlphaFoldDB" id="A0AAJ0CW09"/>
<organism evidence="1 2">
    <name type="scientific">Conoideocrella luteorostrata</name>
    <dbReference type="NCBI Taxonomy" id="1105319"/>
    <lineage>
        <taxon>Eukaryota</taxon>
        <taxon>Fungi</taxon>
        <taxon>Dikarya</taxon>
        <taxon>Ascomycota</taxon>
        <taxon>Pezizomycotina</taxon>
        <taxon>Sordariomycetes</taxon>
        <taxon>Hypocreomycetidae</taxon>
        <taxon>Hypocreales</taxon>
        <taxon>Clavicipitaceae</taxon>
        <taxon>Conoideocrella</taxon>
    </lineage>
</organism>
<dbReference type="Proteomes" id="UP001251528">
    <property type="component" value="Unassembled WGS sequence"/>
</dbReference>
<reference evidence="1" key="1">
    <citation type="submission" date="2023-06" db="EMBL/GenBank/DDBJ databases">
        <title>Conoideocrella luteorostrata (Hypocreales: Clavicipitaceae), a potential biocontrol fungus for elongate hemlock scale in United States Christmas tree production areas.</title>
        <authorList>
            <person name="Barrett H."/>
            <person name="Lovett B."/>
            <person name="Macias A.M."/>
            <person name="Stajich J.E."/>
            <person name="Kasson M.T."/>
        </authorList>
    </citation>
    <scope>NUCLEOTIDE SEQUENCE</scope>
    <source>
        <strain evidence="1">ARSEF 14590</strain>
    </source>
</reference>
<comment type="caution">
    <text evidence="1">The sequence shown here is derived from an EMBL/GenBank/DDBJ whole genome shotgun (WGS) entry which is preliminary data.</text>
</comment>
<dbReference type="EMBL" id="JASWJB010000030">
    <property type="protein sequence ID" value="KAK2608963.1"/>
    <property type="molecule type" value="Genomic_DNA"/>
</dbReference>
<sequence>MPFISYETDILTLFDDWAHNGVLNTIDHRPQTGQSELDPFVGLHKDKIRHAGFCESAEEFWSGLLGLDIRTLPNLLSLSLIRIGPHPPERNNLCPYDAVAMSSVESQHLHCVIQDVIQPLKDSYGAFIFHWRPRDQLFEPRSELPPFTLFERFWTAFLWHLLQRDAKRGFNRNYSSWWTFMEYAGCNCEDAADSVCVLNNLEGCGAGGHSHEDRFAWKAKFRMGVQTAL</sequence>